<protein>
    <submittedName>
        <fullName evidence="1">Uncharacterized protein</fullName>
    </submittedName>
</protein>
<sequence length="31" mass="3234">MRTLLLGILLAAKAAFVDASEPTSPNDSDIC</sequence>
<name>A0A518G4X6_9BACT</name>
<dbReference type="EMBL" id="CP036298">
    <property type="protein sequence ID" value="QDV23655.1"/>
    <property type="molecule type" value="Genomic_DNA"/>
</dbReference>
<dbReference type="AlphaFoldDB" id="A0A518G4X6"/>
<reference evidence="1 2" key="1">
    <citation type="submission" date="2019-02" db="EMBL/GenBank/DDBJ databases">
        <title>Deep-cultivation of Planctomycetes and their phenomic and genomic characterization uncovers novel biology.</title>
        <authorList>
            <person name="Wiegand S."/>
            <person name="Jogler M."/>
            <person name="Boedeker C."/>
            <person name="Pinto D."/>
            <person name="Vollmers J."/>
            <person name="Rivas-Marin E."/>
            <person name="Kohn T."/>
            <person name="Peeters S.H."/>
            <person name="Heuer A."/>
            <person name="Rast P."/>
            <person name="Oberbeckmann S."/>
            <person name="Bunk B."/>
            <person name="Jeske O."/>
            <person name="Meyerdierks A."/>
            <person name="Storesund J.E."/>
            <person name="Kallscheuer N."/>
            <person name="Luecker S."/>
            <person name="Lage O.M."/>
            <person name="Pohl T."/>
            <person name="Merkel B.J."/>
            <person name="Hornburger P."/>
            <person name="Mueller R.-W."/>
            <person name="Bruemmer F."/>
            <person name="Labrenz M."/>
            <person name="Spormann A.M."/>
            <person name="Op den Camp H."/>
            <person name="Overmann J."/>
            <person name="Amann R."/>
            <person name="Jetten M.S.M."/>
            <person name="Mascher T."/>
            <person name="Medema M.H."/>
            <person name="Devos D.P."/>
            <person name="Kaster A.-K."/>
            <person name="Ovreas L."/>
            <person name="Rohde M."/>
            <person name="Galperin M.Y."/>
            <person name="Jogler C."/>
        </authorList>
    </citation>
    <scope>NUCLEOTIDE SEQUENCE [LARGE SCALE GENOMIC DNA]</scope>
    <source>
        <strain evidence="1 2">Q31a</strain>
    </source>
</reference>
<accession>A0A518G4X6</accession>
<proteinExistence type="predicted"/>
<evidence type="ECO:0000313" key="1">
    <source>
        <dbReference type="EMBL" id="QDV23655.1"/>
    </source>
</evidence>
<keyword evidence="2" id="KW-1185">Reference proteome</keyword>
<evidence type="ECO:0000313" key="2">
    <source>
        <dbReference type="Proteomes" id="UP000318017"/>
    </source>
</evidence>
<dbReference type="KEGG" id="ahel:Q31a_19600"/>
<gene>
    <name evidence="1" type="ORF">Q31a_19600</name>
</gene>
<dbReference type="Proteomes" id="UP000318017">
    <property type="component" value="Chromosome"/>
</dbReference>
<organism evidence="1 2">
    <name type="scientific">Aureliella helgolandensis</name>
    <dbReference type="NCBI Taxonomy" id="2527968"/>
    <lineage>
        <taxon>Bacteria</taxon>
        <taxon>Pseudomonadati</taxon>
        <taxon>Planctomycetota</taxon>
        <taxon>Planctomycetia</taxon>
        <taxon>Pirellulales</taxon>
        <taxon>Pirellulaceae</taxon>
        <taxon>Aureliella</taxon>
    </lineage>
</organism>